<evidence type="ECO:0000313" key="4">
    <source>
        <dbReference type="EMBL" id="MFD2679947.1"/>
    </source>
</evidence>
<feature type="transmembrane region" description="Helical" evidence="2">
    <location>
        <begin position="288"/>
        <end position="307"/>
    </location>
</feature>
<dbReference type="PROSITE" id="PS51831">
    <property type="entry name" value="HD"/>
    <property type="match status" value="1"/>
</dbReference>
<dbReference type="Proteomes" id="UP001597506">
    <property type="component" value="Unassembled WGS sequence"/>
</dbReference>
<dbReference type="InterPro" id="IPR003607">
    <property type="entry name" value="HD/PDEase_dom"/>
</dbReference>
<feature type="compositionally biased region" description="Polar residues" evidence="1">
    <location>
        <begin position="119"/>
        <end position="128"/>
    </location>
</feature>
<dbReference type="Pfam" id="PF01966">
    <property type="entry name" value="HD"/>
    <property type="match status" value="1"/>
</dbReference>
<dbReference type="NCBIfam" id="TIGR00277">
    <property type="entry name" value="HDIG"/>
    <property type="match status" value="1"/>
</dbReference>
<dbReference type="RefSeq" id="WP_377932990.1">
    <property type="nucleotide sequence ID" value="NZ_JBHUMF010000009.1"/>
</dbReference>
<dbReference type="InterPro" id="IPR006674">
    <property type="entry name" value="HD_domain"/>
</dbReference>
<keyword evidence="2" id="KW-1133">Transmembrane helix</keyword>
<evidence type="ECO:0000256" key="2">
    <source>
        <dbReference type="SAM" id="Phobius"/>
    </source>
</evidence>
<sequence length="722" mass="81526">MQTHPLLKKIRLFLSYRLFTNLIFVLLAIIVFGVLFSNVKPKSYNVDIYEVPENTIRAPKTITDDQKTQEKREKAIQEVEKVYIHKEEAINNSLTLIDSLVESVAEIKRENAPSEDEGNSQNESRQSSLLDKQLTQLKERLTSNVKKNVTDALNDKVLTTLLSATDEELQRVNTVVTTQVKYIMNNKVYDDQLDEAKLSLEQRISTFNFTGDLLTAAVRLGNLAIEPTEIYDNQKTEELKKEAEANVQPVKIIEGEVIVKSDQIITPDIYRQLELLGIISNDISLKPLIGLGIFIIVLMSSLYYFFYSWDISEEKKQNYLILTSIVFVVTLLLMKIVGLMEKLEINDIGFLFPAAFAGMIIRILLNERIAMIMVFILSACASLVFHNQLTGAIDIEVAMYTLFSGISGVLFLSNRDQRANILRAGFYVVIVNILIISFLILLRDAQFTSMEYVYYAIFALVSGIGSAILTIGFLPFFEAGFGILSAMRLVELSNPNHPLLKKLLTEAPGTYHHSVMVANLAEAACESIGANGLLARVGCYYHDVGKTKRPHFFIENQMNMENPHNHVSPETSKNIIISHATDGAEMLRKHKLPKEIVDIAEQHHGTTLLKFFYHKTLEQGNDVQEEAFRYPGPKPQSREAAVINIADSVEAAVRSMSSPTPEEIKKLVNNIINDRLQDGQFDECDLTLKQIQKVKHTLCETLNGIFHSRIEYPELKTKGEDK</sequence>
<feature type="transmembrane region" description="Helical" evidence="2">
    <location>
        <begin position="348"/>
        <end position="365"/>
    </location>
</feature>
<organism evidence="4 5">
    <name type="scientific">Bacillus seohaeanensis</name>
    <dbReference type="NCBI Taxonomy" id="284580"/>
    <lineage>
        <taxon>Bacteria</taxon>
        <taxon>Bacillati</taxon>
        <taxon>Bacillota</taxon>
        <taxon>Bacilli</taxon>
        <taxon>Bacillales</taxon>
        <taxon>Bacillaceae</taxon>
        <taxon>Bacillus</taxon>
    </lineage>
</organism>
<name>A0ABW5RMM6_9BACI</name>
<dbReference type="SMART" id="SM00471">
    <property type="entry name" value="HDc"/>
    <property type="match status" value="1"/>
</dbReference>
<protein>
    <submittedName>
        <fullName evidence="4">HD family phosphohydrolase</fullName>
    </submittedName>
</protein>
<accession>A0ABW5RMM6</accession>
<dbReference type="PANTHER" id="PTHR36442:SF1">
    <property type="entry name" value="CYCLIC-DI-AMP PHOSPHODIESTERASE PGPH"/>
    <property type="match status" value="1"/>
</dbReference>
<dbReference type="Pfam" id="PF07697">
    <property type="entry name" value="7TMR-HDED"/>
    <property type="match status" value="1"/>
</dbReference>
<dbReference type="InterPro" id="IPR011624">
    <property type="entry name" value="Metal-dep_PHydrolase_7TM_extra"/>
</dbReference>
<feature type="transmembrane region" description="Helical" evidence="2">
    <location>
        <begin position="454"/>
        <end position="477"/>
    </location>
</feature>
<proteinExistence type="predicted"/>
<evidence type="ECO:0000259" key="3">
    <source>
        <dbReference type="PROSITE" id="PS51831"/>
    </source>
</evidence>
<comment type="caution">
    <text evidence="4">The sequence shown here is derived from an EMBL/GenBank/DDBJ whole genome shotgun (WGS) entry which is preliminary data.</text>
</comment>
<keyword evidence="2" id="KW-0812">Transmembrane</keyword>
<gene>
    <name evidence="4" type="ORF">ACFSUL_04185</name>
</gene>
<feature type="transmembrane region" description="Helical" evidence="2">
    <location>
        <begin position="424"/>
        <end position="442"/>
    </location>
</feature>
<dbReference type="PANTHER" id="PTHR36442">
    <property type="entry name" value="CYCLIC-DI-AMP PHOSPHODIESTERASE PGPH"/>
    <property type="match status" value="1"/>
</dbReference>
<reference evidence="5" key="1">
    <citation type="journal article" date="2019" name="Int. J. Syst. Evol. Microbiol.">
        <title>The Global Catalogue of Microorganisms (GCM) 10K type strain sequencing project: providing services to taxonomists for standard genome sequencing and annotation.</title>
        <authorList>
            <consortium name="The Broad Institute Genomics Platform"/>
            <consortium name="The Broad Institute Genome Sequencing Center for Infectious Disease"/>
            <person name="Wu L."/>
            <person name="Ma J."/>
        </authorList>
    </citation>
    <scope>NUCLEOTIDE SEQUENCE [LARGE SCALE GENOMIC DNA]</scope>
    <source>
        <strain evidence="5">KCTC 3913</strain>
    </source>
</reference>
<keyword evidence="2" id="KW-0472">Membrane</keyword>
<feature type="domain" description="HD" evidence="3">
    <location>
        <begin position="510"/>
        <end position="652"/>
    </location>
</feature>
<evidence type="ECO:0000313" key="5">
    <source>
        <dbReference type="Proteomes" id="UP001597506"/>
    </source>
</evidence>
<dbReference type="EMBL" id="JBHUMF010000009">
    <property type="protein sequence ID" value="MFD2679947.1"/>
    <property type="molecule type" value="Genomic_DNA"/>
</dbReference>
<feature type="region of interest" description="Disordered" evidence="1">
    <location>
        <begin position="109"/>
        <end position="128"/>
    </location>
</feature>
<keyword evidence="5" id="KW-1185">Reference proteome</keyword>
<feature type="transmembrane region" description="Helical" evidence="2">
    <location>
        <begin position="12"/>
        <end position="36"/>
    </location>
</feature>
<dbReference type="Gene3D" id="1.10.3210.10">
    <property type="entry name" value="Hypothetical protein af1432"/>
    <property type="match status" value="1"/>
</dbReference>
<dbReference type="InterPro" id="IPR006675">
    <property type="entry name" value="HDIG_dom"/>
</dbReference>
<evidence type="ECO:0000256" key="1">
    <source>
        <dbReference type="SAM" id="MobiDB-lite"/>
    </source>
</evidence>
<dbReference type="InterPro" id="IPR011621">
    <property type="entry name" value="Metal-dep_PHydrolase_7TM_intra"/>
</dbReference>
<dbReference type="InterPro" id="IPR052722">
    <property type="entry name" value="PgpH_phosphodiesterase"/>
</dbReference>
<dbReference type="Pfam" id="PF07698">
    <property type="entry name" value="7TM-7TMR_HD"/>
    <property type="match status" value="1"/>
</dbReference>
<dbReference type="CDD" id="cd00077">
    <property type="entry name" value="HDc"/>
    <property type="match status" value="1"/>
</dbReference>
<feature type="transmembrane region" description="Helical" evidence="2">
    <location>
        <begin position="372"/>
        <end position="389"/>
    </location>
</feature>
<feature type="transmembrane region" description="Helical" evidence="2">
    <location>
        <begin position="319"/>
        <end position="336"/>
    </location>
</feature>
<dbReference type="SUPFAM" id="SSF109604">
    <property type="entry name" value="HD-domain/PDEase-like"/>
    <property type="match status" value="1"/>
</dbReference>